<dbReference type="Pfam" id="PF03441">
    <property type="entry name" value="FAD_binding_7"/>
    <property type="match status" value="1"/>
</dbReference>
<organism evidence="7 8">
    <name type="scientific">Thermostichus vulcanus str. 'Rupite'</name>
    <dbReference type="NCBI Taxonomy" id="2813851"/>
    <lineage>
        <taxon>Bacteria</taxon>
        <taxon>Bacillati</taxon>
        <taxon>Cyanobacteriota</taxon>
        <taxon>Cyanophyceae</taxon>
        <taxon>Thermostichales</taxon>
        <taxon>Thermostichaceae</taxon>
        <taxon>Thermostichus</taxon>
    </lineage>
</organism>
<dbReference type="SUPFAM" id="SSF48173">
    <property type="entry name" value="Cryptochrome/photolyase FAD-binding domain"/>
    <property type="match status" value="1"/>
</dbReference>
<evidence type="ECO:0000256" key="2">
    <source>
        <dbReference type="ARBA" id="ARBA00022630"/>
    </source>
</evidence>
<dbReference type="InterPro" id="IPR014729">
    <property type="entry name" value="Rossmann-like_a/b/a_fold"/>
</dbReference>
<dbReference type="InterPro" id="IPR036134">
    <property type="entry name" value="Crypto/Photolyase_FAD-like_sf"/>
</dbReference>
<proteinExistence type="inferred from homology"/>
<dbReference type="Gene3D" id="1.10.579.10">
    <property type="entry name" value="DNA Cyclobutane Dipyrimidine Photolyase, subunit A, domain 3"/>
    <property type="match status" value="1"/>
</dbReference>
<evidence type="ECO:0000256" key="4">
    <source>
        <dbReference type="ARBA" id="ARBA00022991"/>
    </source>
</evidence>
<comment type="cofactor">
    <cofactor evidence="1">
        <name>FAD</name>
        <dbReference type="ChEBI" id="CHEBI:57692"/>
    </cofactor>
</comment>
<dbReference type="InterPro" id="IPR018394">
    <property type="entry name" value="DNA_photolyase_1_CS_C"/>
</dbReference>
<dbReference type="InterPro" id="IPR005101">
    <property type="entry name" value="Cryptochr/Photolyase_FAD-bd"/>
</dbReference>
<reference evidence="7" key="1">
    <citation type="submission" date="2021-02" db="EMBL/GenBank/DDBJ databases">
        <title>The CRISPR/cas machinery reduction and long-range gene transfer in the hot spring cyanobacterium Synechococcus.</title>
        <authorList>
            <person name="Dvorak P."/>
            <person name="Jahodarova E."/>
            <person name="Hasler P."/>
            <person name="Poulickova A."/>
        </authorList>
    </citation>
    <scope>NUCLEOTIDE SEQUENCE</scope>
    <source>
        <strain evidence="7">Rupite</strain>
    </source>
</reference>
<dbReference type="PROSITE" id="PS51645">
    <property type="entry name" value="PHR_CRY_ALPHA_BETA"/>
    <property type="match status" value="1"/>
</dbReference>
<accession>A0ABT0CF47</accession>
<keyword evidence="3 5" id="KW-0274">FAD</keyword>
<dbReference type="InterPro" id="IPR036155">
    <property type="entry name" value="Crypto/Photolyase_N_sf"/>
</dbReference>
<dbReference type="InterPro" id="IPR006050">
    <property type="entry name" value="DNA_photolyase_N"/>
</dbReference>
<keyword evidence="4 5" id="KW-0157">Chromophore</keyword>
<keyword evidence="2 5" id="KW-0285">Flavoprotein</keyword>
<dbReference type="SUPFAM" id="SSF52425">
    <property type="entry name" value="Cryptochrome/photolyase, N-terminal domain"/>
    <property type="match status" value="1"/>
</dbReference>
<dbReference type="EMBL" id="JAFIRA010000063">
    <property type="protein sequence ID" value="MCJ2544403.1"/>
    <property type="molecule type" value="Genomic_DNA"/>
</dbReference>
<dbReference type="PROSITE" id="PS00394">
    <property type="entry name" value="DNA_PHOTOLYASES_1_1"/>
    <property type="match status" value="1"/>
</dbReference>
<name>A0ABT0CF47_THEVL</name>
<dbReference type="Gene3D" id="1.25.40.80">
    <property type="match status" value="1"/>
</dbReference>
<dbReference type="Proteomes" id="UP000830835">
    <property type="component" value="Unassembled WGS sequence"/>
</dbReference>
<dbReference type="PANTHER" id="PTHR11455">
    <property type="entry name" value="CRYPTOCHROME"/>
    <property type="match status" value="1"/>
</dbReference>
<keyword evidence="8" id="KW-1185">Reference proteome</keyword>
<protein>
    <submittedName>
        <fullName evidence="7">Deoxyribodipyrimidine photo-lyase</fullName>
    </submittedName>
</protein>
<evidence type="ECO:0000256" key="3">
    <source>
        <dbReference type="ARBA" id="ARBA00022827"/>
    </source>
</evidence>
<evidence type="ECO:0000256" key="1">
    <source>
        <dbReference type="ARBA" id="ARBA00001974"/>
    </source>
</evidence>
<evidence type="ECO:0000313" key="7">
    <source>
        <dbReference type="EMBL" id="MCJ2544403.1"/>
    </source>
</evidence>
<dbReference type="RefSeq" id="WP_244352931.1">
    <property type="nucleotide sequence ID" value="NZ_JAFIRA010000063.1"/>
</dbReference>
<dbReference type="PROSITE" id="PS00691">
    <property type="entry name" value="DNA_PHOTOLYASES_1_2"/>
    <property type="match status" value="1"/>
</dbReference>
<sequence length="478" mass="54425">MVSPVLLWHRRDLRLQDNAALHEAARYSSQVVPVFIFDRQILERADTAPARVAFLLEALERLQEGYRQLGLTLLWQIGDPLVELQHLAATLGAKAVFWNEDVEPFARQRDSRVRAGLAEAGIQCFSGQDMLLHGPGEVLTQAGDPYSVFTPFWRRWRSLPKRDPYPIPKALQPVPSLQAQPLPSLADLGFVCTQAIPAAGEAAAQALLEDFCDGLRILDYERSRNFPAEEGTSRLSPHLRWGTVGIRQVWQATVAVEAEIRSEEAEASLQTWRQELCWREFYKHVLAHWPHVETSSYRKAFDGLEWENRQDRFQAWCEGQTGYPIVDAAMRQLNETGWMHNRCRMIVASFLTKDLLIDWRWGERYFMQKLVDGDLAANNGGWQWSAGVGTDPKPLRIFNPATQAARYDPEGEYIRRYVPELAGLDTPALLLVGDDQKGSWALQERRACGYPDPIVNHKVQQQEFKRRYQAVQGSCSSG</sequence>
<dbReference type="PRINTS" id="PR00147">
    <property type="entry name" value="DNAPHOTLYASE"/>
</dbReference>
<gene>
    <name evidence="7" type="ORF">JX360_16070</name>
</gene>
<dbReference type="Gene3D" id="3.40.50.620">
    <property type="entry name" value="HUPs"/>
    <property type="match status" value="1"/>
</dbReference>
<feature type="domain" description="Photolyase/cryptochrome alpha/beta" evidence="6">
    <location>
        <begin position="3"/>
        <end position="132"/>
    </location>
</feature>
<evidence type="ECO:0000313" key="8">
    <source>
        <dbReference type="Proteomes" id="UP000830835"/>
    </source>
</evidence>
<evidence type="ECO:0000256" key="5">
    <source>
        <dbReference type="RuleBase" id="RU004182"/>
    </source>
</evidence>
<dbReference type="PANTHER" id="PTHR11455:SF9">
    <property type="entry name" value="CRYPTOCHROME CIRCADIAN CLOCK 5 ISOFORM X1"/>
    <property type="match status" value="1"/>
</dbReference>
<comment type="caution">
    <text evidence="7">The sequence shown here is derived from an EMBL/GenBank/DDBJ whole genome shotgun (WGS) entry which is preliminary data.</text>
</comment>
<dbReference type="InterPro" id="IPR002081">
    <property type="entry name" value="Cryptochrome/DNA_photolyase_1"/>
</dbReference>
<comment type="similarity">
    <text evidence="5">Belongs to the DNA photolyase family.</text>
</comment>
<dbReference type="Pfam" id="PF00875">
    <property type="entry name" value="DNA_photolyase"/>
    <property type="match status" value="1"/>
</dbReference>
<evidence type="ECO:0000259" key="6">
    <source>
        <dbReference type="PROSITE" id="PS51645"/>
    </source>
</evidence>